<accession>A0A858R5X9</accession>
<keyword evidence="3" id="KW-0808">Transferase</keyword>
<dbReference type="GO" id="GO:0016779">
    <property type="term" value="F:nucleotidyltransferase activity"/>
    <property type="evidence" value="ECO:0007669"/>
    <property type="project" value="UniProtKB-ARBA"/>
</dbReference>
<evidence type="ECO:0000313" key="4">
    <source>
        <dbReference type="Proteomes" id="UP000501891"/>
    </source>
</evidence>
<dbReference type="AlphaFoldDB" id="A0A858R5X9"/>
<dbReference type="Proteomes" id="UP000501891">
    <property type="component" value="Chromosome"/>
</dbReference>
<proteinExistence type="predicted"/>
<dbReference type="SUPFAM" id="SSF53448">
    <property type="entry name" value="Nucleotide-diphospho-sugar transferases"/>
    <property type="match status" value="1"/>
</dbReference>
<dbReference type="InterPro" id="IPR025877">
    <property type="entry name" value="MobA-like_NTP_Trfase"/>
</dbReference>
<organism evidence="3 4">
    <name type="scientific">Aerophototrophica crusticola</name>
    <dbReference type="NCBI Taxonomy" id="1709002"/>
    <lineage>
        <taxon>Bacteria</taxon>
        <taxon>Pseudomonadati</taxon>
        <taxon>Pseudomonadota</taxon>
        <taxon>Alphaproteobacteria</taxon>
        <taxon>Rhodospirillales</taxon>
        <taxon>Rhodospirillaceae</taxon>
        <taxon>Aerophototrophica</taxon>
    </lineage>
</organism>
<evidence type="ECO:0000313" key="3">
    <source>
        <dbReference type="EMBL" id="QJE72476.1"/>
    </source>
</evidence>
<protein>
    <submittedName>
        <fullName evidence="3">NTP transferase domain-containing protein</fullName>
    </submittedName>
</protein>
<evidence type="ECO:0000256" key="1">
    <source>
        <dbReference type="ARBA" id="ARBA00022842"/>
    </source>
</evidence>
<dbReference type="EMBL" id="CP051775">
    <property type="protein sequence ID" value="QJE72476.1"/>
    <property type="molecule type" value="Genomic_DNA"/>
</dbReference>
<dbReference type="Gene3D" id="3.90.550.10">
    <property type="entry name" value="Spore Coat Polysaccharide Biosynthesis Protein SpsA, Chain A"/>
    <property type="match status" value="1"/>
</dbReference>
<dbReference type="KEGG" id="acru:HHL28_04640"/>
<dbReference type="Pfam" id="PF12804">
    <property type="entry name" value="NTP_transf_3"/>
    <property type="match status" value="1"/>
</dbReference>
<sequence length="258" mass="27198">MAPVTTLVLAGSRGAEDPVAKLAGVSHKAFAPVAGVPMLVRVVRALLATPDVGTIAVAIERPELVREDAELSPLLDSGRLVLLPAEGSPSRSVVAALKALGTPLLVTTADHALLRPEWVSHFLANLPDDADVVAALARDSAVQAAVPGTQRTYLRFADGRFSGCNLFAFRTPAAMRAAEVWRQVEAQRKHPLRMIRLLGPWAVFRFLIGQLSLGAALARLGAITGTQAAVVEMPFGAAAVDVDKTADLELAERLLAGR</sequence>
<dbReference type="InterPro" id="IPR029044">
    <property type="entry name" value="Nucleotide-diphossugar_trans"/>
</dbReference>
<keyword evidence="4" id="KW-1185">Reference proteome</keyword>
<keyword evidence="1" id="KW-0460">Magnesium</keyword>
<reference evidence="3" key="1">
    <citation type="submission" date="2020-04" db="EMBL/GenBank/DDBJ databases">
        <title>A desert anoxygenic phototrophic bacterium fixes CO2 using RubisCO under aerobic conditions.</title>
        <authorList>
            <person name="Tang K."/>
        </authorList>
    </citation>
    <scope>NUCLEOTIDE SEQUENCE [LARGE SCALE GENOMIC DNA]</scope>
    <source>
        <strain evidence="3">MIMtkB3</strain>
    </source>
</reference>
<evidence type="ECO:0000259" key="2">
    <source>
        <dbReference type="Pfam" id="PF12804"/>
    </source>
</evidence>
<feature type="domain" description="MobA-like NTP transferase" evidence="2">
    <location>
        <begin position="7"/>
        <end position="141"/>
    </location>
</feature>
<name>A0A858R5X9_9PROT</name>
<gene>
    <name evidence="3" type="ORF">HHL28_04640</name>
</gene>